<keyword evidence="1" id="KW-0812">Transmembrane</keyword>
<reference evidence="4" key="1">
    <citation type="submission" date="2015-09" db="EMBL/GenBank/DDBJ databases">
        <title>Complete sequence of Algoriphagus sp. M8-2.</title>
        <authorList>
            <person name="Shintani M."/>
        </authorList>
    </citation>
    <scope>NUCLEOTIDE SEQUENCE [LARGE SCALE GENOMIC DNA]</scope>
    <source>
        <strain evidence="4">M8-2</strain>
    </source>
</reference>
<reference evidence="3 4" key="2">
    <citation type="journal article" date="2016" name="Genome Announc.">
        <title>Complete Genome Sequence of Algoriphagus sp. Strain M8-2, Isolated from a Brackish Lake.</title>
        <authorList>
            <person name="Muraguchi Y."/>
            <person name="Kushimoto K."/>
            <person name="Ohtsubo Y."/>
            <person name="Suzuki T."/>
            <person name="Dohra H."/>
            <person name="Kimbara K."/>
            <person name="Shintani M."/>
        </authorList>
    </citation>
    <scope>NUCLEOTIDE SEQUENCE [LARGE SCALE GENOMIC DNA]</scope>
    <source>
        <strain evidence="3 4">M8-2</strain>
    </source>
</reference>
<name>A0A142ENE8_9BACT</name>
<dbReference type="PANTHER" id="PTHR43689:SF8">
    <property type="entry name" value="ALPHA_BETA-HYDROLASES SUPERFAMILY PROTEIN"/>
    <property type="match status" value="1"/>
</dbReference>
<keyword evidence="1" id="KW-1133">Transmembrane helix</keyword>
<dbReference type="GO" id="GO:0016787">
    <property type="term" value="F:hydrolase activity"/>
    <property type="evidence" value="ECO:0007669"/>
    <property type="project" value="UniProtKB-KW"/>
</dbReference>
<dbReference type="PANTHER" id="PTHR43689">
    <property type="entry name" value="HYDROLASE"/>
    <property type="match status" value="1"/>
</dbReference>
<keyword evidence="3" id="KW-0378">Hydrolase</keyword>
<keyword evidence="1" id="KW-0472">Membrane</keyword>
<dbReference type="STRING" id="1727163.AO498_09490"/>
<feature type="transmembrane region" description="Helical" evidence="1">
    <location>
        <begin position="7"/>
        <end position="26"/>
    </location>
</feature>
<evidence type="ECO:0000313" key="4">
    <source>
        <dbReference type="Proteomes" id="UP000073816"/>
    </source>
</evidence>
<dbReference type="PRINTS" id="PR00111">
    <property type="entry name" value="ABHYDROLASE"/>
</dbReference>
<dbReference type="Gene3D" id="3.40.50.1820">
    <property type="entry name" value="alpha/beta hydrolase"/>
    <property type="match status" value="1"/>
</dbReference>
<dbReference type="Proteomes" id="UP000073816">
    <property type="component" value="Chromosome"/>
</dbReference>
<dbReference type="KEGG" id="alm:AO498_09490"/>
<evidence type="ECO:0000256" key="1">
    <source>
        <dbReference type="SAM" id="Phobius"/>
    </source>
</evidence>
<evidence type="ECO:0000313" key="3">
    <source>
        <dbReference type="EMBL" id="AMQ56653.1"/>
    </source>
</evidence>
<feature type="domain" description="AB hydrolase-1" evidence="2">
    <location>
        <begin position="64"/>
        <end position="306"/>
    </location>
</feature>
<organism evidence="3 4">
    <name type="scientific">Algoriphagus sanaruensis</name>
    <dbReference type="NCBI Taxonomy" id="1727163"/>
    <lineage>
        <taxon>Bacteria</taxon>
        <taxon>Pseudomonadati</taxon>
        <taxon>Bacteroidota</taxon>
        <taxon>Cytophagia</taxon>
        <taxon>Cytophagales</taxon>
        <taxon>Cyclobacteriaceae</taxon>
        <taxon>Algoriphagus</taxon>
    </lineage>
</organism>
<dbReference type="PATRIC" id="fig|1727163.4.peg.1983"/>
<evidence type="ECO:0000259" key="2">
    <source>
        <dbReference type="Pfam" id="PF00561"/>
    </source>
</evidence>
<gene>
    <name evidence="3" type="ORF">AO498_09490</name>
</gene>
<dbReference type="AlphaFoldDB" id="A0A142ENE8"/>
<accession>A0A142ENE8</accession>
<dbReference type="InterPro" id="IPR029058">
    <property type="entry name" value="AB_hydrolase_fold"/>
</dbReference>
<keyword evidence="4" id="KW-1185">Reference proteome</keyword>
<dbReference type="EMBL" id="CP012836">
    <property type="protein sequence ID" value="AMQ56653.1"/>
    <property type="molecule type" value="Genomic_DNA"/>
</dbReference>
<dbReference type="RefSeq" id="WP_067546545.1">
    <property type="nucleotide sequence ID" value="NZ_CP012836.1"/>
</dbReference>
<dbReference type="OrthoDB" id="9780932at2"/>
<sequence length="338" mass="38394">MSWFNQVFKISAIILLSLVFFLMLLFRSDIPAVELEEKYWTPQSHFVEVDGVNLHVRFLGEGDPIFLLHGSFASLHTWDVWQQELSPYFMTISVDFPGHGLTGPDLEKRYSTLDYSKLILKLADKLQLPRFHLAGNSMGGGVALQIASDHPDRVLSLNLVDAAGAPQFSRTVPDSIQTNQRGGGAWIFKLLENPLVSNIFLKCTPKFLFAMNMKEVYGDEAKVNAEVVDRYYELMLREGNRQATLDRLRIPKQMNVNFEKLTMPTLILWGGKDSWIPLSQGQRLKDAITGSNLVVFEEAGHVPMEEIPTETVSEYLRFLGVEVRKNYLQPPKQLVYAD</sequence>
<dbReference type="InterPro" id="IPR000073">
    <property type="entry name" value="AB_hydrolase_1"/>
</dbReference>
<dbReference type="SUPFAM" id="SSF53474">
    <property type="entry name" value="alpha/beta-Hydrolases"/>
    <property type="match status" value="1"/>
</dbReference>
<dbReference type="Pfam" id="PF00561">
    <property type="entry name" value="Abhydrolase_1"/>
    <property type="match status" value="1"/>
</dbReference>
<proteinExistence type="predicted"/>
<protein>
    <submittedName>
        <fullName evidence="3">Alpha/beta hydrolase</fullName>
    </submittedName>
</protein>